<accession>A0A1V4HVC5</accession>
<evidence type="ECO:0000259" key="1">
    <source>
        <dbReference type="Pfam" id="PF18863"/>
    </source>
</evidence>
<dbReference type="Proteomes" id="UP000189940">
    <property type="component" value="Unassembled WGS sequence"/>
</dbReference>
<feature type="domain" description="HEPN AbiJ-N-terminal" evidence="1">
    <location>
        <begin position="7"/>
        <end position="144"/>
    </location>
</feature>
<dbReference type="EMBL" id="MWPQ01000054">
    <property type="protein sequence ID" value="OPH81829.1"/>
    <property type="molecule type" value="Genomic_DNA"/>
</dbReference>
<dbReference type="RefSeq" id="WP_079447892.1">
    <property type="nucleotide sequence ID" value="NZ_MWPQ01000054.1"/>
</dbReference>
<sequence>MDGSSQFSDRFGFRPPDAVITIREDAPEVVRDGVVMLGYACGLGPGAMRDAVCEVLLKRPDQNNWSAGNVETEVSYLIDGAAWYRVYDIAERLYRAVGEGDHTDTRRPEFERRLNLLFQEHGVGWQMKAGIIVARGSEPFELATGDAAQIMRRAGTPTAANELHEALKDISRRPAADLTGTIQHAMAALECVAREVDGSTDTLGKIIGRLSFPPPLDTALHKLWGFASEQGRHIQEGREPRFEEAELVVTVASAVSVYLLRAAGKAT</sequence>
<gene>
    <name evidence="2" type="ORF">B2M20_15230</name>
</gene>
<dbReference type="OrthoDB" id="9786278at2"/>
<proteinExistence type="predicted"/>
<reference evidence="2 3" key="1">
    <citation type="submission" date="2017-02" db="EMBL/GenBank/DDBJ databases">
        <title>Genome sequence of the nitrite-oxidizing bacterium Nitrobacter vulgaris strain Ab1.</title>
        <authorList>
            <person name="Mellbye B.L."/>
            <person name="Davis E.W."/>
            <person name="Spieck E."/>
            <person name="Chang J.H."/>
            <person name="Bottomley P.J."/>
            <person name="Sayavedra-Soto L.A."/>
        </authorList>
    </citation>
    <scope>NUCLEOTIDE SEQUENCE [LARGE SCALE GENOMIC DNA]</scope>
    <source>
        <strain evidence="2 3">Ab1</strain>
    </source>
</reference>
<dbReference type="Pfam" id="PF18863">
    <property type="entry name" value="AbiJ_NTD4"/>
    <property type="match status" value="1"/>
</dbReference>
<comment type="caution">
    <text evidence="2">The sequence shown here is derived from an EMBL/GenBank/DDBJ whole genome shotgun (WGS) entry which is preliminary data.</text>
</comment>
<keyword evidence="3" id="KW-1185">Reference proteome</keyword>
<evidence type="ECO:0000313" key="2">
    <source>
        <dbReference type="EMBL" id="OPH81829.1"/>
    </source>
</evidence>
<dbReference type="InterPro" id="IPR049503">
    <property type="entry name" value="AbiJ_NTD4"/>
</dbReference>
<dbReference type="STRING" id="29421.B2M20_15230"/>
<name>A0A1V4HVC5_NITVU</name>
<evidence type="ECO:0000313" key="3">
    <source>
        <dbReference type="Proteomes" id="UP000189940"/>
    </source>
</evidence>
<dbReference type="AlphaFoldDB" id="A0A1V4HVC5"/>
<organism evidence="2 3">
    <name type="scientific">Nitrobacter vulgaris</name>
    <dbReference type="NCBI Taxonomy" id="29421"/>
    <lineage>
        <taxon>Bacteria</taxon>
        <taxon>Pseudomonadati</taxon>
        <taxon>Pseudomonadota</taxon>
        <taxon>Alphaproteobacteria</taxon>
        <taxon>Hyphomicrobiales</taxon>
        <taxon>Nitrobacteraceae</taxon>
        <taxon>Nitrobacter</taxon>
    </lineage>
</organism>
<protein>
    <recommendedName>
        <fullName evidence="1">HEPN AbiJ-N-terminal domain-containing protein</fullName>
    </recommendedName>
</protein>